<proteinExistence type="predicted"/>
<dbReference type="Proteomes" id="UP000261174">
    <property type="component" value="Unassembled WGS sequence"/>
</dbReference>
<comment type="subcellular location">
    <subcellularLocation>
        <location evidence="1">Cell outer membrane</location>
    </subcellularLocation>
</comment>
<feature type="domain" description="TonB-dependent receptor plug" evidence="4">
    <location>
        <begin position="130"/>
        <end position="216"/>
    </location>
</feature>
<dbReference type="Gene3D" id="2.170.130.10">
    <property type="entry name" value="TonB-dependent receptor, plug domain"/>
    <property type="match status" value="1"/>
</dbReference>
<name>A0A3E1NYU5_9BACT</name>
<dbReference type="RefSeq" id="WP_116855498.1">
    <property type="nucleotide sequence ID" value="NZ_QTJV01000008.1"/>
</dbReference>
<evidence type="ECO:0000256" key="2">
    <source>
        <dbReference type="ARBA" id="ARBA00023136"/>
    </source>
</evidence>
<dbReference type="PANTHER" id="PTHR40980:SF4">
    <property type="entry name" value="TONB-DEPENDENT RECEPTOR-LIKE BETA-BARREL DOMAIN-CONTAINING PROTEIN"/>
    <property type="match status" value="1"/>
</dbReference>
<dbReference type="Pfam" id="PF07715">
    <property type="entry name" value="Plug"/>
    <property type="match status" value="1"/>
</dbReference>
<evidence type="ECO:0000259" key="4">
    <source>
        <dbReference type="Pfam" id="PF07715"/>
    </source>
</evidence>
<dbReference type="Gene3D" id="2.60.40.1120">
    <property type="entry name" value="Carboxypeptidase-like, regulatory domain"/>
    <property type="match status" value="1"/>
</dbReference>
<dbReference type="InterPro" id="IPR041700">
    <property type="entry name" value="OMP_b-brl_3"/>
</dbReference>
<gene>
    <name evidence="6" type="ORF">DXN04_21000</name>
</gene>
<keyword evidence="7" id="KW-1185">Reference proteome</keyword>
<dbReference type="SUPFAM" id="SSF56935">
    <property type="entry name" value="Porins"/>
    <property type="match status" value="1"/>
</dbReference>
<dbReference type="OrthoDB" id="606851at2"/>
<keyword evidence="3" id="KW-0998">Cell outer membrane</keyword>
<evidence type="ECO:0000259" key="5">
    <source>
        <dbReference type="Pfam" id="PF14905"/>
    </source>
</evidence>
<evidence type="ECO:0000313" key="7">
    <source>
        <dbReference type="Proteomes" id="UP000261174"/>
    </source>
</evidence>
<comment type="caution">
    <text evidence="6">The sequence shown here is derived from an EMBL/GenBank/DDBJ whole genome shotgun (WGS) entry which is preliminary data.</text>
</comment>
<dbReference type="Pfam" id="PF14905">
    <property type="entry name" value="OMP_b-brl_3"/>
    <property type="match status" value="1"/>
</dbReference>
<dbReference type="InterPro" id="IPR012910">
    <property type="entry name" value="Plug_dom"/>
</dbReference>
<organism evidence="6 7">
    <name type="scientific">Chitinophaga silvisoli</name>
    <dbReference type="NCBI Taxonomy" id="2291814"/>
    <lineage>
        <taxon>Bacteria</taxon>
        <taxon>Pseudomonadati</taxon>
        <taxon>Bacteroidota</taxon>
        <taxon>Chitinophagia</taxon>
        <taxon>Chitinophagales</taxon>
        <taxon>Chitinophagaceae</taxon>
        <taxon>Chitinophaga</taxon>
    </lineage>
</organism>
<evidence type="ECO:0000313" key="6">
    <source>
        <dbReference type="EMBL" id="RFM33065.1"/>
    </source>
</evidence>
<dbReference type="InterPro" id="IPR037066">
    <property type="entry name" value="Plug_dom_sf"/>
</dbReference>
<dbReference type="SUPFAM" id="SSF49464">
    <property type="entry name" value="Carboxypeptidase regulatory domain-like"/>
    <property type="match status" value="1"/>
</dbReference>
<dbReference type="AlphaFoldDB" id="A0A3E1NYU5"/>
<dbReference type="GO" id="GO:0009279">
    <property type="term" value="C:cell outer membrane"/>
    <property type="evidence" value="ECO:0007669"/>
    <property type="project" value="UniProtKB-SubCell"/>
</dbReference>
<sequence length="817" mass="91009">MKLICPLFVFICLIGITLTHAQTLSIKGRIIDAKSQSPVEYASAALFSIRDSSLVAGSVSDANGNFEIKKVPQGKYQLRIAFLGYETRIIKDISGSDLGVIQLSPSTSMLSEVGVTGTKIANLNKIDKQQYEAGQFEAAKGGSAIDVIKNLPSVSVNSQGDITMRGATGFMVLLNGKPVLADVQTVLSQLPANAIDHVELITAPSAKYDPDGRGGIINIIMKRGMGDNFSLSINTQGGLPATIDYDNLEKPKRFGGDMTIAFKKGKWDVSAGGNYTRNDNEGYREGDVYTKNFDKNTITRFPSNGERSFDRYNYAGRASVSFAADPKNIISAGFYSGKRYQERRADLLYHNTTSDLTTGELINSANYFNSNLQRKEGTFNLGNLDFTHTFGNKSTLSAGLQYEHDNLYGGTLNRNLQFPNTKDTIQFVDNPYRRPISAFRAKVDHSTPIGTGQLESGLQYRYDTQDGTFDYNVTPATDQPDLEKFRGTTHAVNKIYSVYSQYKGRQGALEYNGGLRYEYAERTVRLSYDDHPHLLNLSNLFPSANVLYHFSKSWSGKAGYSKRIQRTSNLELNPIPEREHSETLEEGDPDLLPEFVDLAELGMNYTFDKGSFFGTLYYQQIKNPIQRLNSVYADTILNRVYTNAGTAKLFGLEAGLNVTPVKWWTLYLGANLYNYRVYGNIHILDEPVTISNQRWAYSINGNTSFQLDKTWNIQLSANYLSKRPTGQGQDGSFLVPNTTIRKSLMNGRLKVALLWQNMNMGILGANKQRITTYGPAFFTTTNYISETDVLMINVGFSLNRIVSKLKLPVSETGEREF</sequence>
<dbReference type="InterPro" id="IPR036942">
    <property type="entry name" value="Beta-barrel_TonB_sf"/>
</dbReference>
<dbReference type="Gene3D" id="2.40.170.20">
    <property type="entry name" value="TonB-dependent receptor, beta-barrel domain"/>
    <property type="match status" value="1"/>
</dbReference>
<keyword evidence="2" id="KW-0472">Membrane</keyword>
<evidence type="ECO:0000256" key="3">
    <source>
        <dbReference type="ARBA" id="ARBA00023237"/>
    </source>
</evidence>
<dbReference type="PANTHER" id="PTHR40980">
    <property type="entry name" value="PLUG DOMAIN-CONTAINING PROTEIN"/>
    <property type="match status" value="1"/>
</dbReference>
<dbReference type="InterPro" id="IPR008969">
    <property type="entry name" value="CarboxyPept-like_regulatory"/>
</dbReference>
<keyword evidence="6" id="KW-0675">Receptor</keyword>
<reference evidence="6 7" key="1">
    <citation type="submission" date="2018-08" db="EMBL/GenBank/DDBJ databases">
        <title>Chitinophaga sp. K20C18050901, a novel bacterium isolated from forest soil.</title>
        <authorList>
            <person name="Wang C."/>
        </authorList>
    </citation>
    <scope>NUCLEOTIDE SEQUENCE [LARGE SCALE GENOMIC DNA]</scope>
    <source>
        <strain evidence="6 7">K20C18050901</strain>
    </source>
</reference>
<evidence type="ECO:0000256" key="1">
    <source>
        <dbReference type="ARBA" id="ARBA00004442"/>
    </source>
</evidence>
<dbReference type="Pfam" id="PF13715">
    <property type="entry name" value="CarbopepD_reg_2"/>
    <property type="match status" value="1"/>
</dbReference>
<accession>A0A3E1NYU5</accession>
<feature type="domain" description="Outer membrane protein beta-barrel" evidence="5">
    <location>
        <begin position="427"/>
        <end position="793"/>
    </location>
</feature>
<dbReference type="EMBL" id="QTJV01000008">
    <property type="protein sequence ID" value="RFM33065.1"/>
    <property type="molecule type" value="Genomic_DNA"/>
</dbReference>
<protein>
    <submittedName>
        <fullName evidence="6">TonB-dependent receptor</fullName>
    </submittedName>
</protein>